<reference evidence="3" key="2">
    <citation type="submission" date="2017-02" db="EMBL/GenBank/DDBJ databases">
        <title>Sunflower complete genome.</title>
        <authorList>
            <person name="Langlade N."/>
            <person name="Munos S."/>
        </authorList>
    </citation>
    <scope>NUCLEOTIDE SEQUENCE [LARGE SCALE GENOMIC DNA]</scope>
    <source>
        <tissue evidence="3">Leaves</tissue>
    </source>
</reference>
<dbReference type="EMBL" id="CM007891">
    <property type="protein sequence ID" value="OTG33330.1"/>
    <property type="molecule type" value="Genomic_DNA"/>
</dbReference>
<reference evidence="2" key="3">
    <citation type="submission" date="2020-06" db="EMBL/GenBank/DDBJ databases">
        <title>Helianthus annuus Genome sequencing and assembly Release 2.</title>
        <authorList>
            <person name="Gouzy J."/>
            <person name="Langlade N."/>
            <person name="Munos S."/>
        </authorList>
    </citation>
    <scope>NUCLEOTIDE SEQUENCE</scope>
    <source>
        <tissue evidence="2">Leaves</tissue>
    </source>
</reference>
<dbReference type="InParanoid" id="A0A251VCK1"/>
<feature type="compositionally biased region" description="Basic and acidic residues" evidence="1">
    <location>
        <begin position="16"/>
        <end position="27"/>
    </location>
</feature>
<feature type="region of interest" description="Disordered" evidence="1">
    <location>
        <begin position="1"/>
        <end position="35"/>
    </location>
</feature>
<gene>
    <name evidence="3" type="ORF">HannXRQ_Chr02g0033531</name>
    <name evidence="2" type="ORF">HanXRQr2_Chr02g0048611</name>
</gene>
<evidence type="ECO:0000256" key="1">
    <source>
        <dbReference type="SAM" id="MobiDB-lite"/>
    </source>
</evidence>
<dbReference type="EMBL" id="MNCJ02000317">
    <property type="protein sequence ID" value="KAF5817056.1"/>
    <property type="molecule type" value="Genomic_DNA"/>
</dbReference>
<dbReference type="AlphaFoldDB" id="A0A251VCK1"/>
<keyword evidence="4" id="KW-1185">Reference proteome</keyword>
<dbReference type="Gramene" id="mRNA:HanXRQr2_Chr02g0048611">
    <property type="protein sequence ID" value="CDS:HanXRQr2_Chr02g0048611.1"/>
    <property type="gene ID" value="HanXRQr2_Chr02g0048611"/>
</dbReference>
<reference evidence="2 4" key="1">
    <citation type="journal article" date="2017" name="Nature">
        <title>The sunflower genome provides insights into oil metabolism, flowering and Asterid evolution.</title>
        <authorList>
            <person name="Badouin H."/>
            <person name="Gouzy J."/>
            <person name="Grassa C.J."/>
            <person name="Murat F."/>
            <person name="Staton S.E."/>
            <person name="Cottret L."/>
            <person name="Lelandais-Briere C."/>
            <person name="Owens G.L."/>
            <person name="Carrere S."/>
            <person name="Mayjonade B."/>
            <person name="Legrand L."/>
            <person name="Gill N."/>
            <person name="Kane N.C."/>
            <person name="Bowers J.E."/>
            <person name="Hubner S."/>
            <person name="Bellec A."/>
            <person name="Berard A."/>
            <person name="Berges H."/>
            <person name="Blanchet N."/>
            <person name="Boniface M.C."/>
            <person name="Brunel D."/>
            <person name="Catrice O."/>
            <person name="Chaidir N."/>
            <person name="Claudel C."/>
            <person name="Donnadieu C."/>
            <person name="Faraut T."/>
            <person name="Fievet G."/>
            <person name="Helmstetter N."/>
            <person name="King M."/>
            <person name="Knapp S.J."/>
            <person name="Lai Z."/>
            <person name="Le Paslier M.C."/>
            <person name="Lippi Y."/>
            <person name="Lorenzon L."/>
            <person name="Mandel J.R."/>
            <person name="Marage G."/>
            <person name="Marchand G."/>
            <person name="Marquand E."/>
            <person name="Bret-Mestries E."/>
            <person name="Morien E."/>
            <person name="Nambeesan S."/>
            <person name="Nguyen T."/>
            <person name="Pegot-Espagnet P."/>
            <person name="Pouilly N."/>
            <person name="Raftis F."/>
            <person name="Sallet E."/>
            <person name="Schiex T."/>
            <person name="Thomas J."/>
            <person name="Vandecasteele C."/>
            <person name="Vares D."/>
            <person name="Vear F."/>
            <person name="Vautrin S."/>
            <person name="Crespi M."/>
            <person name="Mangin B."/>
            <person name="Burke J.M."/>
            <person name="Salse J."/>
            <person name="Munos S."/>
            <person name="Vincourt P."/>
            <person name="Rieseberg L.H."/>
            <person name="Langlade N.B."/>
        </authorList>
    </citation>
    <scope>NUCLEOTIDE SEQUENCE [LARGE SCALE GENOMIC DNA]</scope>
    <source>
        <strain evidence="4">cv. SF193</strain>
        <tissue evidence="2">Leaves</tissue>
    </source>
</reference>
<protein>
    <submittedName>
        <fullName evidence="3">Uncharacterized protein</fullName>
    </submittedName>
</protein>
<proteinExistence type="predicted"/>
<evidence type="ECO:0000313" key="4">
    <source>
        <dbReference type="Proteomes" id="UP000215914"/>
    </source>
</evidence>
<accession>A0A251VCK1</accession>
<dbReference type="Proteomes" id="UP000215914">
    <property type="component" value="Chromosome 2"/>
</dbReference>
<organism evidence="3 4">
    <name type="scientific">Helianthus annuus</name>
    <name type="common">Common sunflower</name>
    <dbReference type="NCBI Taxonomy" id="4232"/>
    <lineage>
        <taxon>Eukaryota</taxon>
        <taxon>Viridiplantae</taxon>
        <taxon>Streptophyta</taxon>
        <taxon>Embryophyta</taxon>
        <taxon>Tracheophyta</taxon>
        <taxon>Spermatophyta</taxon>
        <taxon>Magnoliopsida</taxon>
        <taxon>eudicotyledons</taxon>
        <taxon>Gunneridae</taxon>
        <taxon>Pentapetalae</taxon>
        <taxon>asterids</taxon>
        <taxon>campanulids</taxon>
        <taxon>Asterales</taxon>
        <taxon>Asteraceae</taxon>
        <taxon>Asteroideae</taxon>
        <taxon>Heliantheae alliance</taxon>
        <taxon>Heliantheae</taxon>
        <taxon>Helianthus</taxon>
    </lineage>
</organism>
<sequence length="58" mass="6799">MSYDHQKPNSYYHQKPNFDYRHDHRDTPPSLSPDDIIRLPQYHTTAPLHPPELTTSAA</sequence>
<evidence type="ECO:0000313" key="2">
    <source>
        <dbReference type="EMBL" id="KAF5817056.1"/>
    </source>
</evidence>
<name>A0A251VCK1_HELAN</name>
<evidence type="ECO:0000313" key="3">
    <source>
        <dbReference type="EMBL" id="OTG33330.1"/>
    </source>
</evidence>